<dbReference type="SMART" id="SM00822">
    <property type="entry name" value="PKS_KR"/>
    <property type="match status" value="1"/>
</dbReference>
<dbReference type="InterPro" id="IPR057326">
    <property type="entry name" value="KR_dom"/>
</dbReference>
<name>A0ABD5UGV6_9EURY</name>
<evidence type="ECO:0000259" key="3">
    <source>
        <dbReference type="SMART" id="SM00822"/>
    </source>
</evidence>
<comment type="caution">
    <text evidence="4">The sequence shown here is derived from an EMBL/GenBank/DDBJ whole genome shotgun (WGS) entry which is preliminary data.</text>
</comment>
<dbReference type="Pfam" id="PF13561">
    <property type="entry name" value="adh_short_C2"/>
    <property type="match status" value="1"/>
</dbReference>
<dbReference type="GO" id="GO:0016491">
    <property type="term" value="F:oxidoreductase activity"/>
    <property type="evidence" value="ECO:0007669"/>
    <property type="project" value="UniProtKB-KW"/>
</dbReference>
<keyword evidence="5" id="KW-1185">Reference proteome</keyword>
<sequence length="297" mass="32293">MLNDAVIIVAGGGNGLGEAVAIELGRSGATVIVNDLGSDVRGEGESKEPADETVTAVKDAGGDGMSHFGDVSSLEYTESLIEDTLDEYGRIDGAVNFAGILRDKLSWEMSADDWDDVIRVHLRGHFALLRPLASHWRQRAKDEDGLDRQRSFLCISSRSAFGNPGQLNYSAAKAGVLGMTRTAARELKRYDVRVNALVPTAYTRMIDEIPEEKRPFTREEMPPENVAKMVTYLMSNDAEGINGCTVRAAGDTIGLVSDPELRRIGVSPDGWDTDEIAEKFRSSIANGISLDRTEQTL</sequence>
<dbReference type="Proteomes" id="UP001596333">
    <property type="component" value="Unassembled WGS sequence"/>
</dbReference>
<evidence type="ECO:0000313" key="4">
    <source>
        <dbReference type="EMBL" id="MFC6888513.1"/>
    </source>
</evidence>
<evidence type="ECO:0000313" key="5">
    <source>
        <dbReference type="Proteomes" id="UP001596333"/>
    </source>
</evidence>
<gene>
    <name evidence="4" type="ORF">ACFQEY_05600</name>
</gene>
<dbReference type="InterPro" id="IPR020904">
    <property type="entry name" value="Sc_DH/Rdtase_CS"/>
</dbReference>
<dbReference type="InterPro" id="IPR051687">
    <property type="entry name" value="Peroxisomal_Beta-Oxidation"/>
</dbReference>
<feature type="domain" description="Ketoreductase" evidence="3">
    <location>
        <begin position="5"/>
        <end position="208"/>
    </location>
</feature>
<dbReference type="AlphaFoldDB" id="A0ABD5UGV6"/>
<organism evidence="4 5">
    <name type="scientific">Halorubrum trueperi</name>
    <dbReference type="NCBI Taxonomy" id="2004704"/>
    <lineage>
        <taxon>Archaea</taxon>
        <taxon>Methanobacteriati</taxon>
        <taxon>Methanobacteriota</taxon>
        <taxon>Stenosarchaea group</taxon>
        <taxon>Halobacteria</taxon>
        <taxon>Halobacteriales</taxon>
        <taxon>Haloferacaceae</taxon>
        <taxon>Halorubrum</taxon>
    </lineage>
</organism>
<dbReference type="Gene3D" id="3.40.50.720">
    <property type="entry name" value="NAD(P)-binding Rossmann-like Domain"/>
    <property type="match status" value="1"/>
</dbReference>
<dbReference type="RefSeq" id="WP_379765623.1">
    <property type="nucleotide sequence ID" value="NZ_JBHSXI010000005.1"/>
</dbReference>
<dbReference type="PANTHER" id="PTHR45024">
    <property type="entry name" value="DEHYDROGENASES, SHORT CHAIN"/>
    <property type="match status" value="1"/>
</dbReference>
<evidence type="ECO:0000256" key="1">
    <source>
        <dbReference type="ARBA" id="ARBA00006484"/>
    </source>
</evidence>
<keyword evidence="2" id="KW-0560">Oxidoreductase</keyword>
<reference evidence="4 5" key="1">
    <citation type="journal article" date="2019" name="Int. J. Syst. Evol. Microbiol.">
        <title>The Global Catalogue of Microorganisms (GCM) 10K type strain sequencing project: providing services to taxonomists for standard genome sequencing and annotation.</title>
        <authorList>
            <consortium name="The Broad Institute Genomics Platform"/>
            <consortium name="The Broad Institute Genome Sequencing Center for Infectious Disease"/>
            <person name="Wu L."/>
            <person name="Ma J."/>
        </authorList>
    </citation>
    <scope>NUCLEOTIDE SEQUENCE [LARGE SCALE GENOMIC DNA]</scope>
    <source>
        <strain evidence="4 5">Y73</strain>
    </source>
</reference>
<dbReference type="PRINTS" id="PR00080">
    <property type="entry name" value="SDRFAMILY"/>
</dbReference>
<protein>
    <submittedName>
        <fullName evidence="4">SDR family oxidoreductase</fullName>
    </submittedName>
</protein>
<dbReference type="PANTHER" id="PTHR45024:SF2">
    <property type="entry name" value="SCP2 DOMAIN-CONTAINING PROTEIN"/>
    <property type="match status" value="1"/>
</dbReference>
<accession>A0ABD5UGV6</accession>
<dbReference type="EMBL" id="JBHSXI010000005">
    <property type="protein sequence ID" value="MFC6888513.1"/>
    <property type="molecule type" value="Genomic_DNA"/>
</dbReference>
<dbReference type="SUPFAM" id="SSF51735">
    <property type="entry name" value="NAD(P)-binding Rossmann-fold domains"/>
    <property type="match status" value="1"/>
</dbReference>
<dbReference type="InterPro" id="IPR002347">
    <property type="entry name" value="SDR_fam"/>
</dbReference>
<comment type="similarity">
    <text evidence="1">Belongs to the short-chain dehydrogenases/reductases (SDR) family.</text>
</comment>
<dbReference type="InterPro" id="IPR036291">
    <property type="entry name" value="NAD(P)-bd_dom_sf"/>
</dbReference>
<dbReference type="PROSITE" id="PS00061">
    <property type="entry name" value="ADH_SHORT"/>
    <property type="match status" value="1"/>
</dbReference>
<evidence type="ECO:0000256" key="2">
    <source>
        <dbReference type="ARBA" id="ARBA00023002"/>
    </source>
</evidence>
<dbReference type="PRINTS" id="PR00081">
    <property type="entry name" value="GDHRDH"/>
</dbReference>
<proteinExistence type="inferred from homology"/>